<keyword evidence="4" id="KW-1185">Reference proteome</keyword>
<evidence type="ECO:0000313" key="3">
    <source>
        <dbReference type="EMBL" id="PZX65529.1"/>
    </source>
</evidence>
<dbReference type="PANTHER" id="PTHR22911">
    <property type="entry name" value="ACYL-MALONYL CONDENSING ENZYME-RELATED"/>
    <property type="match status" value="1"/>
</dbReference>
<dbReference type="InterPro" id="IPR000620">
    <property type="entry name" value="EamA_dom"/>
</dbReference>
<dbReference type="RefSeq" id="WP_111293018.1">
    <property type="nucleotide sequence ID" value="NZ_QKZV01000001.1"/>
</dbReference>
<reference evidence="3 4" key="1">
    <citation type="submission" date="2018-06" db="EMBL/GenBank/DDBJ databases">
        <title>Genomic Encyclopedia of Archaeal and Bacterial Type Strains, Phase II (KMG-II): from individual species to whole genera.</title>
        <authorList>
            <person name="Goeker M."/>
        </authorList>
    </citation>
    <scope>NUCLEOTIDE SEQUENCE [LARGE SCALE GENOMIC DNA]</scope>
    <source>
        <strain evidence="3 4">DSM 23241</strain>
    </source>
</reference>
<feature type="transmembrane region" description="Helical" evidence="1">
    <location>
        <begin position="89"/>
        <end position="109"/>
    </location>
</feature>
<dbReference type="OrthoDB" id="9150437at2"/>
<evidence type="ECO:0000256" key="1">
    <source>
        <dbReference type="SAM" id="Phobius"/>
    </source>
</evidence>
<feature type="transmembrane region" description="Helical" evidence="1">
    <location>
        <begin position="207"/>
        <end position="226"/>
    </location>
</feature>
<protein>
    <submittedName>
        <fullName evidence="3">Threonine/homoserine efflux transporter RhtA</fullName>
    </submittedName>
</protein>
<feature type="domain" description="EamA" evidence="2">
    <location>
        <begin position="141"/>
        <end position="279"/>
    </location>
</feature>
<keyword evidence="1" id="KW-1133">Transmembrane helix</keyword>
<dbReference type="SUPFAM" id="SSF103481">
    <property type="entry name" value="Multidrug resistance efflux transporter EmrE"/>
    <property type="match status" value="2"/>
</dbReference>
<feature type="transmembrane region" description="Helical" evidence="1">
    <location>
        <begin position="171"/>
        <end position="192"/>
    </location>
</feature>
<dbReference type="GO" id="GO:0016020">
    <property type="term" value="C:membrane"/>
    <property type="evidence" value="ECO:0007669"/>
    <property type="project" value="InterPro"/>
</dbReference>
<comment type="caution">
    <text evidence="3">The sequence shown here is derived from an EMBL/GenBank/DDBJ whole genome shotgun (WGS) entry which is preliminary data.</text>
</comment>
<feature type="transmembrane region" description="Helical" evidence="1">
    <location>
        <begin position="33"/>
        <end position="50"/>
    </location>
</feature>
<feature type="transmembrane region" description="Helical" evidence="1">
    <location>
        <begin position="262"/>
        <end position="279"/>
    </location>
</feature>
<keyword evidence="1" id="KW-0812">Transmembrane</keyword>
<proteinExistence type="predicted"/>
<accession>A0A2W7SEH7</accession>
<dbReference type="EMBL" id="QKZV01000001">
    <property type="protein sequence ID" value="PZX65529.1"/>
    <property type="molecule type" value="Genomic_DNA"/>
</dbReference>
<dbReference type="AlphaFoldDB" id="A0A2W7SEH7"/>
<sequence>MKQSLIQLHISVLLAGFTGILGVFIQLNELPLVWYRMGITAITLLIILLWRKQTFAITPRNIFLFLSIGVLIALHWVFFYASIKLANVSIGLVCFAATSFFTAVLEPLFNRKKAHAVEVGLGLLSLLGIYIIFHFDVKFRTGILFGLGSALIAALFSIFNKKNIHKEAPQTIMLIEMTGGFLLLTILLPFYLQQNPTAKWIPTMPDLFWLLILAWLCTVLAMELMLKALRNISAFTQNLTLNLEPVYGILLAFVLFHENKYLNSSFYWGIFCIALSVIIQMRRVTKLYHT</sequence>
<keyword evidence="1" id="KW-0472">Membrane</keyword>
<feature type="transmembrane region" description="Helical" evidence="1">
    <location>
        <begin position="62"/>
        <end position="83"/>
    </location>
</feature>
<dbReference type="Pfam" id="PF00892">
    <property type="entry name" value="EamA"/>
    <property type="match status" value="2"/>
</dbReference>
<evidence type="ECO:0000313" key="4">
    <source>
        <dbReference type="Proteomes" id="UP000249720"/>
    </source>
</evidence>
<feature type="domain" description="EamA" evidence="2">
    <location>
        <begin position="8"/>
        <end position="133"/>
    </location>
</feature>
<dbReference type="InterPro" id="IPR037185">
    <property type="entry name" value="EmrE-like"/>
</dbReference>
<dbReference type="PANTHER" id="PTHR22911:SF79">
    <property type="entry name" value="MOBA-LIKE NTP TRANSFERASE DOMAIN-CONTAINING PROTEIN"/>
    <property type="match status" value="1"/>
</dbReference>
<feature type="transmembrane region" description="Helical" evidence="1">
    <location>
        <begin position="139"/>
        <end position="159"/>
    </location>
</feature>
<feature type="transmembrane region" description="Helical" evidence="1">
    <location>
        <begin position="238"/>
        <end position="256"/>
    </location>
</feature>
<name>A0A2W7SEH7_9BACT</name>
<gene>
    <name evidence="3" type="ORF">LX80_00017</name>
</gene>
<feature type="transmembrane region" description="Helical" evidence="1">
    <location>
        <begin position="7"/>
        <end position="27"/>
    </location>
</feature>
<dbReference type="Proteomes" id="UP000249720">
    <property type="component" value="Unassembled WGS sequence"/>
</dbReference>
<evidence type="ECO:0000259" key="2">
    <source>
        <dbReference type="Pfam" id="PF00892"/>
    </source>
</evidence>
<feature type="transmembrane region" description="Helical" evidence="1">
    <location>
        <begin position="116"/>
        <end position="133"/>
    </location>
</feature>
<organism evidence="3 4">
    <name type="scientific">Hydrotalea sandarakina</name>
    <dbReference type="NCBI Taxonomy" id="1004304"/>
    <lineage>
        <taxon>Bacteria</taxon>
        <taxon>Pseudomonadati</taxon>
        <taxon>Bacteroidota</taxon>
        <taxon>Chitinophagia</taxon>
        <taxon>Chitinophagales</taxon>
        <taxon>Chitinophagaceae</taxon>
        <taxon>Hydrotalea</taxon>
    </lineage>
</organism>